<evidence type="ECO:0000256" key="1">
    <source>
        <dbReference type="SAM" id="Phobius"/>
    </source>
</evidence>
<dbReference type="Pfam" id="PF03729">
    <property type="entry name" value="DUF308"/>
    <property type="match status" value="1"/>
</dbReference>
<organism evidence="2 3">
    <name type="scientific">Croceibacterium salegens</name>
    <dbReference type="NCBI Taxonomy" id="1737568"/>
    <lineage>
        <taxon>Bacteria</taxon>
        <taxon>Pseudomonadati</taxon>
        <taxon>Pseudomonadota</taxon>
        <taxon>Alphaproteobacteria</taxon>
        <taxon>Sphingomonadales</taxon>
        <taxon>Erythrobacteraceae</taxon>
        <taxon>Croceibacterium</taxon>
    </lineage>
</organism>
<dbReference type="GO" id="GO:0005886">
    <property type="term" value="C:plasma membrane"/>
    <property type="evidence" value="ECO:0007669"/>
    <property type="project" value="TreeGrafter"/>
</dbReference>
<dbReference type="InterPro" id="IPR005325">
    <property type="entry name" value="DUF308_memb"/>
</dbReference>
<dbReference type="Proteomes" id="UP000433652">
    <property type="component" value="Unassembled WGS sequence"/>
</dbReference>
<keyword evidence="1" id="KW-0812">Transmembrane</keyword>
<dbReference type="EMBL" id="WTYM01000030">
    <property type="protein sequence ID" value="MXO58662.1"/>
    <property type="molecule type" value="Genomic_DNA"/>
</dbReference>
<dbReference type="AlphaFoldDB" id="A0A6I4SWE3"/>
<proteinExistence type="predicted"/>
<evidence type="ECO:0000313" key="2">
    <source>
        <dbReference type="EMBL" id="MXO58662.1"/>
    </source>
</evidence>
<feature type="transmembrane region" description="Helical" evidence="1">
    <location>
        <begin position="20"/>
        <end position="39"/>
    </location>
</feature>
<feature type="transmembrane region" description="Helical" evidence="1">
    <location>
        <begin position="77"/>
        <end position="94"/>
    </location>
</feature>
<reference evidence="2 3" key="1">
    <citation type="submission" date="2019-12" db="EMBL/GenBank/DDBJ databases">
        <title>Genomic-based taxomic classification of the family Erythrobacteraceae.</title>
        <authorList>
            <person name="Xu L."/>
        </authorList>
    </citation>
    <scope>NUCLEOTIDE SEQUENCE [LARGE SCALE GENOMIC DNA]</scope>
    <source>
        <strain evidence="2 3">MCCC 1K01500</strain>
    </source>
</reference>
<feature type="transmembrane region" description="Helical" evidence="1">
    <location>
        <begin position="157"/>
        <end position="181"/>
    </location>
</feature>
<evidence type="ECO:0000313" key="3">
    <source>
        <dbReference type="Proteomes" id="UP000433652"/>
    </source>
</evidence>
<feature type="transmembrane region" description="Helical" evidence="1">
    <location>
        <begin position="45"/>
        <end position="70"/>
    </location>
</feature>
<keyword evidence="1" id="KW-1133">Transmembrane helix</keyword>
<dbReference type="PANTHER" id="PTHR34989">
    <property type="entry name" value="PROTEIN HDED"/>
    <property type="match status" value="1"/>
</dbReference>
<dbReference type="RefSeq" id="WP_159792359.1">
    <property type="nucleotide sequence ID" value="NZ_WTYM01000030.1"/>
</dbReference>
<dbReference type="PANTHER" id="PTHR34989:SF1">
    <property type="entry name" value="PROTEIN HDED"/>
    <property type="match status" value="1"/>
</dbReference>
<feature type="transmembrane region" description="Helical" evidence="1">
    <location>
        <begin position="100"/>
        <end position="122"/>
    </location>
</feature>
<comment type="caution">
    <text evidence="2">The sequence shown here is derived from an EMBL/GenBank/DDBJ whole genome shotgun (WGS) entry which is preliminary data.</text>
</comment>
<gene>
    <name evidence="2" type="ORF">GRI89_03785</name>
</gene>
<accession>A0A6I4SWE3</accession>
<evidence type="ECO:0008006" key="4">
    <source>
        <dbReference type="Google" id="ProtNLM"/>
    </source>
</evidence>
<protein>
    <recommendedName>
        <fullName evidence="4">HdeD family acid-resistance protein</fullName>
    </recommendedName>
</protein>
<feature type="transmembrane region" description="Helical" evidence="1">
    <location>
        <begin position="134"/>
        <end position="151"/>
    </location>
</feature>
<dbReference type="InterPro" id="IPR052712">
    <property type="entry name" value="Acid_resist_chaperone_HdeD"/>
</dbReference>
<keyword evidence="1" id="KW-0472">Membrane</keyword>
<keyword evidence="3" id="KW-1185">Reference proteome</keyword>
<dbReference type="OrthoDB" id="7581334at2"/>
<sequence length="190" mass="20112">MAKADNGAFMADAGLPHIKWGWLLAYGIFLVIGALIVIANPVAAGGAVGILLGVVLIFFGVAAVITGFAAMHGVGRWVEVILGVLAVIAGWMVIKNPFSAAATLVWAIGLWILVSGIFELIFAFRSEQDKGWRFLLAAVDIVLGLILVFAGPGVGLAYLGFMIAFRFLFRGTFMITAALGLRKVGKALHR</sequence>
<name>A0A6I4SWE3_9SPHN</name>